<sequence length="174" mass="21155">GEYYNKLDLHYRLPRKYEDTTAQFLRHVARVLYYQMLPHFYKINEKETIQEVQVMLITKDSLPSEVFVAFSPRPPKPIKQIMELKKESLLETPNIDGLSDDFQKKYDEKTKRTFHHSVKKVKAMKDNDNLLQNIWDLLYDKKRKINLLEHKKIYRFDYRRHAEEYLCDKADELK</sequence>
<dbReference type="EnsemblMetazoa" id="CLYHEMT012842.1">
    <property type="protein sequence ID" value="CLYHEMP012842.1"/>
    <property type="gene ID" value="CLYHEMG012842"/>
</dbReference>
<proteinExistence type="predicted"/>
<evidence type="ECO:0000313" key="2">
    <source>
        <dbReference type="Proteomes" id="UP000594262"/>
    </source>
</evidence>
<protein>
    <submittedName>
        <fullName evidence="1">Uncharacterized protein</fullName>
    </submittedName>
</protein>
<dbReference type="Proteomes" id="UP000594262">
    <property type="component" value="Unplaced"/>
</dbReference>
<organism evidence="1 2">
    <name type="scientific">Clytia hemisphaerica</name>
    <dbReference type="NCBI Taxonomy" id="252671"/>
    <lineage>
        <taxon>Eukaryota</taxon>
        <taxon>Metazoa</taxon>
        <taxon>Cnidaria</taxon>
        <taxon>Hydrozoa</taxon>
        <taxon>Hydroidolina</taxon>
        <taxon>Leptothecata</taxon>
        <taxon>Obeliida</taxon>
        <taxon>Clytiidae</taxon>
        <taxon>Clytia</taxon>
    </lineage>
</organism>
<keyword evidence="2" id="KW-1185">Reference proteome</keyword>
<reference evidence="1" key="1">
    <citation type="submission" date="2021-01" db="UniProtKB">
        <authorList>
            <consortium name="EnsemblMetazoa"/>
        </authorList>
    </citation>
    <scope>IDENTIFICATION</scope>
</reference>
<evidence type="ECO:0000313" key="1">
    <source>
        <dbReference type="EnsemblMetazoa" id="CLYHEMP012842.1"/>
    </source>
</evidence>
<accession>A0A7M5WTC5</accession>
<name>A0A7M5WTC5_9CNID</name>
<dbReference type="AlphaFoldDB" id="A0A7M5WTC5"/>